<dbReference type="GO" id="GO:0004764">
    <property type="term" value="F:shikimate 3-dehydrogenase (NADP+) activity"/>
    <property type="evidence" value="ECO:0007669"/>
    <property type="project" value="UniProtKB-UniRule"/>
</dbReference>
<evidence type="ECO:0000259" key="10">
    <source>
        <dbReference type="Pfam" id="PF01488"/>
    </source>
</evidence>
<evidence type="ECO:0000313" key="14">
    <source>
        <dbReference type="Proteomes" id="UP001139516"/>
    </source>
</evidence>
<evidence type="ECO:0000313" key="13">
    <source>
        <dbReference type="EMBL" id="MCK8787603.1"/>
    </source>
</evidence>
<feature type="binding site" evidence="8">
    <location>
        <begin position="156"/>
        <end position="161"/>
    </location>
    <ligand>
        <name>NADP(+)</name>
        <dbReference type="ChEBI" id="CHEBI:58349"/>
    </ligand>
</feature>
<dbReference type="PANTHER" id="PTHR21089">
    <property type="entry name" value="SHIKIMATE DEHYDROGENASE"/>
    <property type="match status" value="1"/>
</dbReference>
<protein>
    <recommendedName>
        <fullName evidence="2 8">Shikimate dehydrogenase (NADP(+))</fullName>
        <shortName evidence="8">SDH</shortName>
        <ecNumber evidence="2 8">1.1.1.25</ecNumber>
    </recommendedName>
</protein>
<accession>A0A9X2BWB4</accession>
<dbReference type="InterPro" id="IPR041121">
    <property type="entry name" value="SDH_C"/>
</dbReference>
<dbReference type="Pfam" id="PF18317">
    <property type="entry name" value="SDH_C"/>
    <property type="match status" value="1"/>
</dbReference>
<dbReference type="SUPFAM" id="SSF51735">
    <property type="entry name" value="NAD(P)-binding Rossmann-fold domains"/>
    <property type="match status" value="1"/>
</dbReference>
<dbReference type="GO" id="GO:0009423">
    <property type="term" value="P:chorismate biosynthetic process"/>
    <property type="evidence" value="ECO:0007669"/>
    <property type="project" value="UniProtKB-UniRule"/>
</dbReference>
<keyword evidence="4 8" id="KW-0521">NADP</keyword>
<dbReference type="CDD" id="cd01065">
    <property type="entry name" value="NAD_bind_Shikimate_DH"/>
    <property type="match status" value="1"/>
</dbReference>
<dbReference type="EC" id="1.1.1.25" evidence="2 8"/>
<gene>
    <name evidence="8" type="primary">aroE</name>
    <name evidence="13" type="ORF">M0638_24865</name>
</gene>
<sequence length="304" mass="31172">MLSGKARLAGVFGWPATHSRSPRLHGFWLERHGIDGAYVPLSVAPAQFETAVRGLAAAGFRGANVTIPHKEAAYALCDEVDHAARRAGAVNTLRFEAGRILGGNTDGFGFLESLAEQAPGFDPAAGPAVLLGAGGACRAIAAALLDEGCPRVTLVNRTTERAEALARDLDATDARPGRLRIATEAPLDGAALLVNTTSLGMEGQPPLAIDLAPLPDGAVVADAVYVPLETPLLAAARARGLRGVDGLGMLLHQARPGFEAWFGVAPAVDAALREFVAADLPRTAAGPPDVPTSALAGPGAAARR</sequence>
<evidence type="ECO:0000256" key="4">
    <source>
        <dbReference type="ARBA" id="ARBA00022857"/>
    </source>
</evidence>
<dbReference type="InterPro" id="IPR036291">
    <property type="entry name" value="NAD(P)-bd_dom_sf"/>
</dbReference>
<reference evidence="13" key="1">
    <citation type="submission" date="2022-04" db="EMBL/GenBank/DDBJ databases">
        <title>Roseomonas acroporae sp. nov., isolated from coral Acropora digitifera.</title>
        <authorList>
            <person name="Sun H."/>
        </authorList>
    </citation>
    <scope>NUCLEOTIDE SEQUENCE</scope>
    <source>
        <strain evidence="13">NAR14</strain>
    </source>
</reference>
<feature type="domain" description="Shikimate dehydrogenase substrate binding N-terminal" evidence="11">
    <location>
        <begin position="11"/>
        <end position="93"/>
    </location>
</feature>
<feature type="binding site" evidence="8">
    <location>
        <position position="66"/>
    </location>
    <ligand>
        <name>shikimate</name>
        <dbReference type="ChEBI" id="CHEBI:36208"/>
    </ligand>
</feature>
<dbReference type="GO" id="GO:0050661">
    <property type="term" value="F:NADP binding"/>
    <property type="evidence" value="ECO:0007669"/>
    <property type="project" value="InterPro"/>
</dbReference>
<feature type="binding site" evidence="8">
    <location>
        <position position="253"/>
    </location>
    <ligand>
        <name>shikimate</name>
        <dbReference type="ChEBI" id="CHEBI:36208"/>
    </ligand>
</feature>
<comment type="caution">
    <text evidence="13">The sequence shown here is derived from an EMBL/GenBank/DDBJ whole genome shotgun (WGS) entry which is preliminary data.</text>
</comment>
<dbReference type="Gene3D" id="3.40.50.720">
    <property type="entry name" value="NAD(P)-binding Rossmann-like Domain"/>
    <property type="match status" value="1"/>
</dbReference>
<comment type="pathway">
    <text evidence="1 8">Metabolic intermediate biosynthesis; chorismate biosynthesis; chorismate from D-erythrose 4-phosphate and phosphoenolpyruvate: step 4/7.</text>
</comment>
<dbReference type="PANTHER" id="PTHR21089:SF1">
    <property type="entry name" value="BIFUNCTIONAL 3-DEHYDROQUINATE DEHYDRATASE_SHIKIMATE DEHYDROGENASE, CHLOROPLASTIC"/>
    <property type="match status" value="1"/>
</dbReference>
<dbReference type="AlphaFoldDB" id="A0A9X2BWB4"/>
<evidence type="ECO:0000256" key="2">
    <source>
        <dbReference type="ARBA" id="ARBA00012962"/>
    </source>
</evidence>
<feature type="binding site" evidence="8">
    <location>
        <position position="91"/>
    </location>
    <ligand>
        <name>shikimate</name>
        <dbReference type="ChEBI" id="CHEBI:36208"/>
    </ligand>
</feature>
<dbReference type="HAMAP" id="MF_00222">
    <property type="entry name" value="Shikimate_DH_AroE"/>
    <property type="match status" value="1"/>
</dbReference>
<dbReference type="GO" id="GO:0005829">
    <property type="term" value="C:cytosol"/>
    <property type="evidence" value="ECO:0007669"/>
    <property type="project" value="TreeGrafter"/>
</dbReference>
<dbReference type="EMBL" id="JALPRX010000134">
    <property type="protein sequence ID" value="MCK8787603.1"/>
    <property type="molecule type" value="Genomic_DNA"/>
</dbReference>
<evidence type="ECO:0000256" key="6">
    <source>
        <dbReference type="ARBA" id="ARBA00023141"/>
    </source>
</evidence>
<dbReference type="Pfam" id="PF08501">
    <property type="entry name" value="Shikimate_dh_N"/>
    <property type="match status" value="1"/>
</dbReference>
<dbReference type="NCBIfam" id="TIGR00507">
    <property type="entry name" value="aroE"/>
    <property type="match status" value="1"/>
</dbReference>
<comment type="similarity">
    <text evidence="8">Belongs to the shikimate dehydrogenase family.</text>
</comment>
<comment type="caution">
    <text evidence="8">Lacks conserved residue(s) required for the propagation of feature annotation.</text>
</comment>
<evidence type="ECO:0000259" key="12">
    <source>
        <dbReference type="Pfam" id="PF18317"/>
    </source>
</evidence>
<dbReference type="GO" id="GO:0008652">
    <property type="term" value="P:amino acid biosynthetic process"/>
    <property type="evidence" value="ECO:0007669"/>
    <property type="project" value="UniProtKB-KW"/>
</dbReference>
<dbReference type="InterPro" id="IPR022893">
    <property type="entry name" value="Shikimate_DH_fam"/>
</dbReference>
<feature type="binding site" evidence="8">
    <location>
        <position position="246"/>
    </location>
    <ligand>
        <name>NADP(+)</name>
        <dbReference type="ChEBI" id="CHEBI:58349"/>
    </ligand>
</feature>
<dbReference type="SUPFAM" id="SSF53223">
    <property type="entry name" value="Aminoacid dehydrogenase-like, N-terminal domain"/>
    <property type="match status" value="1"/>
</dbReference>
<keyword evidence="3 8" id="KW-0028">Amino-acid biosynthesis</keyword>
<dbReference type="InterPro" id="IPR006151">
    <property type="entry name" value="Shikm_DH/Glu-tRNA_Rdtase"/>
</dbReference>
<feature type="binding site" evidence="8">
    <location>
        <position position="223"/>
    </location>
    <ligand>
        <name>NADP(+)</name>
        <dbReference type="ChEBI" id="CHEBI:58349"/>
    </ligand>
</feature>
<comment type="catalytic activity">
    <reaction evidence="7 8">
        <text>shikimate + NADP(+) = 3-dehydroshikimate + NADPH + H(+)</text>
        <dbReference type="Rhea" id="RHEA:17737"/>
        <dbReference type="ChEBI" id="CHEBI:15378"/>
        <dbReference type="ChEBI" id="CHEBI:16630"/>
        <dbReference type="ChEBI" id="CHEBI:36208"/>
        <dbReference type="ChEBI" id="CHEBI:57783"/>
        <dbReference type="ChEBI" id="CHEBI:58349"/>
        <dbReference type="EC" id="1.1.1.25"/>
    </reaction>
</comment>
<evidence type="ECO:0000256" key="1">
    <source>
        <dbReference type="ARBA" id="ARBA00004871"/>
    </source>
</evidence>
<organism evidence="13 14">
    <name type="scientific">Roseomonas acroporae</name>
    <dbReference type="NCBI Taxonomy" id="2937791"/>
    <lineage>
        <taxon>Bacteria</taxon>
        <taxon>Pseudomonadati</taxon>
        <taxon>Pseudomonadota</taxon>
        <taxon>Alphaproteobacteria</taxon>
        <taxon>Acetobacterales</taxon>
        <taxon>Roseomonadaceae</taxon>
        <taxon>Roseomonas</taxon>
    </lineage>
</organism>
<feature type="binding site" evidence="8">
    <location>
        <begin position="19"/>
        <end position="21"/>
    </location>
    <ligand>
        <name>shikimate</name>
        <dbReference type="ChEBI" id="CHEBI:36208"/>
    </ligand>
</feature>
<dbReference type="GO" id="GO:0019632">
    <property type="term" value="P:shikimate metabolic process"/>
    <property type="evidence" value="ECO:0007669"/>
    <property type="project" value="InterPro"/>
</dbReference>
<comment type="function">
    <text evidence="8">Involved in the biosynthesis of the chorismate, which leads to the biosynthesis of aromatic amino acids. Catalyzes the reversible NADPH linked reduction of 3-dehydroshikimate (DHSA) to yield shikimate (SA).</text>
</comment>
<evidence type="ECO:0000256" key="8">
    <source>
        <dbReference type="HAMAP-Rule" id="MF_00222"/>
    </source>
</evidence>
<dbReference type="Pfam" id="PF01488">
    <property type="entry name" value="Shikimate_DH"/>
    <property type="match status" value="1"/>
</dbReference>
<dbReference type="GO" id="GO:0009073">
    <property type="term" value="P:aromatic amino acid family biosynthetic process"/>
    <property type="evidence" value="ECO:0007669"/>
    <property type="project" value="UniProtKB-KW"/>
</dbReference>
<feature type="domain" description="Quinate/shikimate 5-dehydrogenase/glutamyl-tRNA reductase" evidence="10">
    <location>
        <begin position="128"/>
        <end position="174"/>
    </location>
</feature>
<dbReference type="RefSeq" id="WP_248669661.1">
    <property type="nucleotide sequence ID" value="NZ_JALPRX010000134.1"/>
</dbReference>
<dbReference type="Gene3D" id="3.40.50.10860">
    <property type="entry name" value="Leucine Dehydrogenase, chain A, domain 1"/>
    <property type="match status" value="1"/>
</dbReference>
<keyword evidence="6 8" id="KW-0057">Aromatic amino acid biosynthesis</keyword>
<comment type="subunit">
    <text evidence="8">Homodimer.</text>
</comment>
<feature type="active site" description="Proton acceptor" evidence="8">
    <location>
        <position position="70"/>
    </location>
</feature>
<dbReference type="NCBIfam" id="NF001312">
    <property type="entry name" value="PRK00258.1-4"/>
    <property type="match status" value="1"/>
</dbReference>
<feature type="binding site" evidence="8">
    <location>
        <begin position="132"/>
        <end position="136"/>
    </location>
    <ligand>
        <name>NADP(+)</name>
        <dbReference type="ChEBI" id="CHEBI:58349"/>
    </ligand>
</feature>
<feature type="region of interest" description="Disordered" evidence="9">
    <location>
        <begin position="282"/>
        <end position="304"/>
    </location>
</feature>
<name>A0A9X2BWB4_9PROT</name>
<dbReference type="Proteomes" id="UP001139516">
    <property type="component" value="Unassembled WGS sequence"/>
</dbReference>
<dbReference type="InterPro" id="IPR046346">
    <property type="entry name" value="Aminoacid_DH-like_N_sf"/>
</dbReference>
<evidence type="ECO:0000256" key="7">
    <source>
        <dbReference type="ARBA" id="ARBA00049442"/>
    </source>
</evidence>
<evidence type="ECO:0000256" key="5">
    <source>
        <dbReference type="ARBA" id="ARBA00023002"/>
    </source>
</evidence>
<evidence type="ECO:0000256" key="3">
    <source>
        <dbReference type="ARBA" id="ARBA00022605"/>
    </source>
</evidence>
<feature type="domain" description="SDH C-terminal" evidence="12">
    <location>
        <begin position="246"/>
        <end position="270"/>
    </location>
</feature>
<feature type="binding site" evidence="8">
    <location>
        <position position="106"/>
    </location>
    <ligand>
        <name>shikimate</name>
        <dbReference type="ChEBI" id="CHEBI:36208"/>
    </ligand>
</feature>
<proteinExistence type="inferred from homology"/>
<keyword evidence="5 8" id="KW-0560">Oxidoreductase</keyword>
<evidence type="ECO:0000259" key="11">
    <source>
        <dbReference type="Pfam" id="PF08501"/>
    </source>
</evidence>
<dbReference type="InterPro" id="IPR013708">
    <property type="entry name" value="Shikimate_DH-bd_N"/>
</dbReference>
<evidence type="ECO:0000256" key="9">
    <source>
        <dbReference type="SAM" id="MobiDB-lite"/>
    </source>
</evidence>
<dbReference type="InterPro" id="IPR011342">
    <property type="entry name" value="Shikimate_DH"/>
</dbReference>
<keyword evidence="14" id="KW-1185">Reference proteome</keyword>
<feature type="binding site" evidence="8">
    <location>
        <position position="225"/>
    </location>
    <ligand>
        <name>shikimate</name>
        <dbReference type="ChEBI" id="CHEBI:36208"/>
    </ligand>
</feature>